<organism evidence="5 6">
    <name type="scientific">Ohtaekwangia kribbensis</name>
    <dbReference type="NCBI Taxonomy" id="688913"/>
    <lineage>
        <taxon>Bacteria</taxon>
        <taxon>Pseudomonadati</taxon>
        <taxon>Bacteroidota</taxon>
        <taxon>Cytophagia</taxon>
        <taxon>Cytophagales</taxon>
        <taxon>Fulvivirgaceae</taxon>
        <taxon>Ohtaekwangia</taxon>
    </lineage>
</organism>
<dbReference type="InterPro" id="IPR046335">
    <property type="entry name" value="LacI/GalR-like_sensor"/>
</dbReference>
<dbReference type="InterPro" id="IPR028082">
    <property type="entry name" value="Peripla_BP_I"/>
</dbReference>
<dbReference type="GO" id="GO:0003677">
    <property type="term" value="F:DNA binding"/>
    <property type="evidence" value="ECO:0007669"/>
    <property type="project" value="UniProtKB-KW"/>
</dbReference>
<gene>
    <name evidence="5" type="ORF">ACFQ21_06590</name>
</gene>
<accession>A0ABW3K1V1</accession>
<dbReference type="CDD" id="cd01392">
    <property type="entry name" value="HTH_LacI"/>
    <property type="match status" value="1"/>
</dbReference>
<dbReference type="EMBL" id="JBHTKA010000001">
    <property type="protein sequence ID" value="MFD0998967.1"/>
    <property type="molecule type" value="Genomic_DNA"/>
</dbReference>
<dbReference type="PANTHER" id="PTHR30146:SF109">
    <property type="entry name" value="HTH-TYPE TRANSCRIPTIONAL REGULATOR GALS"/>
    <property type="match status" value="1"/>
</dbReference>
<proteinExistence type="predicted"/>
<reference evidence="6" key="1">
    <citation type="journal article" date="2019" name="Int. J. Syst. Evol. Microbiol.">
        <title>The Global Catalogue of Microorganisms (GCM) 10K type strain sequencing project: providing services to taxonomists for standard genome sequencing and annotation.</title>
        <authorList>
            <consortium name="The Broad Institute Genomics Platform"/>
            <consortium name="The Broad Institute Genome Sequencing Center for Infectious Disease"/>
            <person name="Wu L."/>
            <person name="Ma J."/>
        </authorList>
    </citation>
    <scope>NUCLEOTIDE SEQUENCE [LARGE SCALE GENOMIC DNA]</scope>
    <source>
        <strain evidence="6">CCUG 58938</strain>
    </source>
</reference>
<dbReference type="SMART" id="SM00354">
    <property type="entry name" value="HTH_LACI"/>
    <property type="match status" value="1"/>
</dbReference>
<comment type="caution">
    <text evidence="5">The sequence shown here is derived from an EMBL/GenBank/DDBJ whole genome shotgun (WGS) entry which is preliminary data.</text>
</comment>
<evidence type="ECO:0000313" key="6">
    <source>
        <dbReference type="Proteomes" id="UP001597112"/>
    </source>
</evidence>
<dbReference type="RefSeq" id="WP_377576560.1">
    <property type="nucleotide sequence ID" value="NZ_JBHTKA010000001.1"/>
</dbReference>
<dbReference type="SUPFAM" id="SSF53822">
    <property type="entry name" value="Periplasmic binding protein-like I"/>
    <property type="match status" value="1"/>
</dbReference>
<keyword evidence="3" id="KW-0804">Transcription</keyword>
<protein>
    <submittedName>
        <fullName evidence="5">LacI family DNA-binding transcriptional regulator</fullName>
    </submittedName>
</protein>
<dbReference type="SUPFAM" id="SSF47413">
    <property type="entry name" value="lambda repressor-like DNA-binding domains"/>
    <property type="match status" value="1"/>
</dbReference>
<dbReference type="Proteomes" id="UP001597112">
    <property type="component" value="Unassembled WGS sequence"/>
</dbReference>
<evidence type="ECO:0000259" key="4">
    <source>
        <dbReference type="PROSITE" id="PS50932"/>
    </source>
</evidence>
<name>A0ABW3K1V1_9BACT</name>
<dbReference type="Gene3D" id="3.40.50.2300">
    <property type="match status" value="2"/>
</dbReference>
<dbReference type="InterPro" id="IPR000843">
    <property type="entry name" value="HTH_LacI"/>
</dbReference>
<dbReference type="Gene3D" id="1.10.260.40">
    <property type="entry name" value="lambda repressor-like DNA-binding domains"/>
    <property type="match status" value="1"/>
</dbReference>
<dbReference type="PROSITE" id="PS50932">
    <property type="entry name" value="HTH_LACI_2"/>
    <property type="match status" value="1"/>
</dbReference>
<keyword evidence="6" id="KW-1185">Reference proteome</keyword>
<feature type="domain" description="HTH lacI-type" evidence="4">
    <location>
        <begin position="3"/>
        <end position="57"/>
    </location>
</feature>
<keyword evidence="2 5" id="KW-0238">DNA-binding</keyword>
<evidence type="ECO:0000313" key="5">
    <source>
        <dbReference type="EMBL" id="MFD0998967.1"/>
    </source>
</evidence>
<dbReference type="Pfam" id="PF13377">
    <property type="entry name" value="Peripla_BP_3"/>
    <property type="match status" value="1"/>
</dbReference>
<dbReference type="InterPro" id="IPR010982">
    <property type="entry name" value="Lambda_DNA-bd_dom_sf"/>
</dbReference>
<dbReference type="CDD" id="cd06267">
    <property type="entry name" value="PBP1_LacI_sugar_binding-like"/>
    <property type="match status" value="1"/>
</dbReference>
<evidence type="ECO:0000256" key="1">
    <source>
        <dbReference type="ARBA" id="ARBA00023015"/>
    </source>
</evidence>
<dbReference type="PANTHER" id="PTHR30146">
    <property type="entry name" value="LACI-RELATED TRANSCRIPTIONAL REPRESSOR"/>
    <property type="match status" value="1"/>
</dbReference>
<dbReference type="Pfam" id="PF00356">
    <property type="entry name" value="LacI"/>
    <property type="match status" value="1"/>
</dbReference>
<evidence type="ECO:0000256" key="2">
    <source>
        <dbReference type="ARBA" id="ARBA00023125"/>
    </source>
</evidence>
<evidence type="ECO:0000256" key="3">
    <source>
        <dbReference type="ARBA" id="ARBA00023163"/>
    </source>
</evidence>
<keyword evidence="1" id="KW-0805">Transcription regulation</keyword>
<sequence>MSVTIKKIAKDLNLAVSTVSKALRDSHEISAETKARVFEYAAKLDYIPNPYASSLKKGRSGNIAVVLPEVADSFFSAAINGIESIAHDKGYHTMVYLTHEDVQREQSIVREFRNGRVDGVLMSIVANDEKYEHLTELYANKIPLVFFDRVCESIETASVVTNDFDSAYAAAKHLIDQGSKRIAFLSMPGELAIIKHRHQGYTQALRDHALPERVVFCTDNEDENNAIIEQLLTASDRPDGIIGSIEKVTMPVYKICHAHRIAIPYDIKIIGFSHLQIASLLDPPLTTVTQPAFEMGKAAATILFKALEKKYNLKNERIIIPSVLNVRASTHTMSIENK</sequence>